<proteinExistence type="predicted"/>
<evidence type="ECO:0008006" key="3">
    <source>
        <dbReference type="Google" id="ProtNLM"/>
    </source>
</evidence>
<accession>A0A497ERV7</accession>
<protein>
    <recommendedName>
        <fullName evidence="3">Disulfide reductase</fullName>
    </recommendedName>
</protein>
<evidence type="ECO:0000313" key="2">
    <source>
        <dbReference type="Proteomes" id="UP000281962"/>
    </source>
</evidence>
<evidence type="ECO:0000313" key="1">
    <source>
        <dbReference type="EMBL" id="RLE49939.1"/>
    </source>
</evidence>
<dbReference type="AlphaFoldDB" id="A0A497ERV7"/>
<name>A0A497ERV7_9CREN</name>
<dbReference type="EMBL" id="QMQY01000079">
    <property type="protein sequence ID" value="RLE49939.1"/>
    <property type="molecule type" value="Genomic_DNA"/>
</dbReference>
<feature type="non-terminal residue" evidence="1">
    <location>
        <position position="121"/>
    </location>
</feature>
<comment type="caution">
    <text evidence="1">The sequence shown here is derived from an EMBL/GenBank/DDBJ whole genome shotgun (WGS) entry which is preliminary data.</text>
</comment>
<reference evidence="1 2" key="1">
    <citation type="submission" date="2018-06" db="EMBL/GenBank/DDBJ databases">
        <title>Extensive metabolic versatility and redundancy in microbially diverse, dynamic hydrothermal sediments.</title>
        <authorList>
            <person name="Dombrowski N."/>
            <person name="Teske A."/>
            <person name="Baker B.J."/>
        </authorList>
    </citation>
    <scope>NUCLEOTIDE SEQUENCE [LARGE SCALE GENOMIC DNA]</scope>
    <source>
        <strain evidence="1">B30_G17</strain>
    </source>
</reference>
<gene>
    <name evidence="1" type="ORF">DRJ21_02080</name>
</gene>
<dbReference type="Proteomes" id="UP000281962">
    <property type="component" value="Unassembled WGS sequence"/>
</dbReference>
<organism evidence="1 2">
    <name type="scientific">Thermoproteota archaeon</name>
    <dbReference type="NCBI Taxonomy" id="2056631"/>
    <lineage>
        <taxon>Archaea</taxon>
        <taxon>Thermoproteota</taxon>
    </lineage>
</organism>
<sequence>MEDNNQKIALLICRCGTNIAGVIDVDYLVNEFSKYKNVICYEHEHWCSEDGLLKMREIIKNEKPSRIIIAACTPHLHEELFRENAEKVGLNGGYVKVINIREQCSWVHYQNPKKATIKALE</sequence>